<evidence type="ECO:0000313" key="11">
    <source>
        <dbReference type="EMBL" id="KAL3284730.1"/>
    </source>
</evidence>
<dbReference type="FunFam" id="2.40.10.10:FF:000047">
    <property type="entry name" value="Trypsin eta"/>
    <property type="match status" value="1"/>
</dbReference>
<evidence type="ECO:0000313" key="12">
    <source>
        <dbReference type="Proteomes" id="UP001516400"/>
    </source>
</evidence>
<evidence type="ECO:0000256" key="6">
    <source>
        <dbReference type="ARBA" id="ARBA00022825"/>
    </source>
</evidence>
<name>A0ABD2P1R8_9CUCU</name>
<evidence type="ECO:0000256" key="8">
    <source>
        <dbReference type="RuleBase" id="RU363034"/>
    </source>
</evidence>
<keyword evidence="9" id="KW-0732">Signal</keyword>
<dbReference type="PANTHER" id="PTHR24276:SF91">
    <property type="entry name" value="AT26814P-RELATED"/>
    <property type="match status" value="1"/>
</dbReference>
<dbReference type="PANTHER" id="PTHR24276">
    <property type="entry name" value="POLYSERASE-RELATED"/>
    <property type="match status" value="1"/>
</dbReference>
<reference evidence="11 12" key="1">
    <citation type="journal article" date="2021" name="BMC Biol.">
        <title>Horizontally acquired antibacterial genes associated with adaptive radiation of ladybird beetles.</title>
        <authorList>
            <person name="Li H.S."/>
            <person name="Tang X.F."/>
            <person name="Huang Y.H."/>
            <person name="Xu Z.Y."/>
            <person name="Chen M.L."/>
            <person name="Du X.Y."/>
            <person name="Qiu B.Y."/>
            <person name="Chen P.T."/>
            <person name="Zhang W."/>
            <person name="Slipinski A."/>
            <person name="Escalona H.E."/>
            <person name="Waterhouse R.M."/>
            <person name="Zwick A."/>
            <person name="Pang H."/>
        </authorList>
    </citation>
    <scope>NUCLEOTIDE SEQUENCE [LARGE SCALE GENOMIC DNA]</scope>
    <source>
        <strain evidence="11">SYSU2018</strain>
    </source>
</reference>
<feature type="domain" description="Peptidase S1" evidence="10">
    <location>
        <begin position="29"/>
        <end position="261"/>
    </location>
</feature>
<protein>
    <recommendedName>
        <fullName evidence="10">Peptidase S1 domain-containing protein</fullName>
    </recommendedName>
</protein>
<dbReference type="GO" id="GO:0016485">
    <property type="term" value="P:protein processing"/>
    <property type="evidence" value="ECO:0007669"/>
    <property type="project" value="UniProtKB-ARBA"/>
</dbReference>
<evidence type="ECO:0000256" key="3">
    <source>
        <dbReference type="ARBA" id="ARBA00022525"/>
    </source>
</evidence>
<dbReference type="InterPro" id="IPR001314">
    <property type="entry name" value="Peptidase_S1A"/>
</dbReference>
<dbReference type="Proteomes" id="UP001516400">
    <property type="component" value="Unassembled WGS sequence"/>
</dbReference>
<evidence type="ECO:0000256" key="1">
    <source>
        <dbReference type="ARBA" id="ARBA00004613"/>
    </source>
</evidence>
<comment type="caution">
    <text evidence="11">The sequence shown here is derived from an EMBL/GenBank/DDBJ whole genome shotgun (WGS) entry which is preliminary data.</text>
</comment>
<proteinExistence type="inferred from homology"/>
<feature type="chain" id="PRO_5044757560" description="Peptidase S1 domain-containing protein" evidence="9">
    <location>
        <begin position="19"/>
        <end position="262"/>
    </location>
</feature>
<keyword evidence="3" id="KW-0964">Secreted</keyword>
<dbReference type="EMBL" id="JABFTP020000165">
    <property type="protein sequence ID" value="KAL3284730.1"/>
    <property type="molecule type" value="Genomic_DNA"/>
</dbReference>
<keyword evidence="4 8" id="KW-0645">Protease</keyword>
<dbReference type="AlphaFoldDB" id="A0ABD2P1R8"/>
<organism evidence="11 12">
    <name type="scientific">Cryptolaemus montrouzieri</name>
    <dbReference type="NCBI Taxonomy" id="559131"/>
    <lineage>
        <taxon>Eukaryota</taxon>
        <taxon>Metazoa</taxon>
        <taxon>Ecdysozoa</taxon>
        <taxon>Arthropoda</taxon>
        <taxon>Hexapoda</taxon>
        <taxon>Insecta</taxon>
        <taxon>Pterygota</taxon>
        <taxon>Neoptera</taxon>
        <taxon>Endopterygota</taxon>
        <taxon>Coleoptera</taxon>
        <taxon>Polyphaga</taxon>
        <taxon>Cucujiformia</taxon>
        <taxon>Coccinelloidea</taxon>
        <taxon>Coccinellidae</taxon>
        <taxon>Scymninae</taxon>
        <taxon>Scymnini</taxon>
        <taxon>Cryptolaemus</taxon>
    </lineage>
</organism>
<evidence type="ECO:0000256" key="7">
    <source>
        <dbReference type="ARBA" id="ARBA00023157"/>
    </source>
</evidence>
<dbReference type="CDD" id="cd00190">
    <property type="entry name" value="Tryp_SPc"/>
    <property type="match status" value="1"/>
</dbReference>
<evidence type="ECO:0000259" key="10">
    <source>
        <dbReference type="PROSITE" id="PS50240"/>
    </source>
</evidence>
<keyword evidence="7" id="KW-1015">Disulfide bond</keyword>
<comment type="similarity">
    <text evidence="2">Belongs to the peptidase S1 family.</text>
</comment>
<dbReference type="Gene3D" id="2.40.10.10">
    <property type="entry name" value="Trypsin-like serine proteases"/>
    <property type="match status" value="1"/>
</dbReference>
<dbReference type="InterPro" id="IPR033116">
    <property type="entry name" value="TRYPSIN_SER"/>
</dbReference>
<accession>A0ABD2P1R8</accession>
<keyword evidence="12" id="KW-1185">Reference proteome</keyword>
<dbReference type="GO" id="GO:0008236">
    <property type="term" value="F:serine-type peptidase activity"/>
    <property type="evidence" value="ECO:0007669"/>
    <property type="project" value="UniProtKB-KW"/>
</dbReference>
<dbReference type="PROSITE" id="PS00134">
    <property type="entry name" value="TRYPSIN_HIS"/>
    <property type="match status" value="1"/>
</dbReference>
<sequence length="262" mass="27907">MFTSIGLFSFLLVGGIAGAHHHEVPHDRIIGGRPANISEFPYQVSIQYLDGTEWIHNCGGSVISPNYILTAAHCFDGVSENQTSIRAGTSTILKGGVVARVKKITVHPNFSIIFFNGYDIAVVELDDDLEYSEFIQPVELPESNSQLPDPSVGTLTGWGATAEFSPDMSTQLMTVNIPIIAYDECVKDLPSDGINHREICAGSEKGGKDACLGDSGGPLVVNGKQAGIVSWGRGCGEPNKPGVYTSVAAPALREFVKENTGI</sequence>
<comment type="subcellular location">
    <subcellularLocation>
        <location evidence="1">Secreted</location>
    </subcellularLocation>
</comment>
<dbReference type="PROSITE" id="PS50240">
    <property type="entry name" value="TRYPSIN_DOM"/>
    <property type="match status" value="1"/>
</dbReference>
<dbReference type="InterPro" id="IPR043504">
    <property type="entry name" value="Peptidase_S1_PA_chymotrypsin"/>
</dbReference>
<keyword evidence="5 8" id="KW-0378">Hydrolase</keyword>
<dbReference type="InterPro" id="IPR050430">
    <property type="entry name" value="Peptidase_S1"/>
</dbReference>
<evidence type="ECO:0000256" key="9">
    <source>
        <dbReference type="SAM" id="SignalP"/>
    </source>
</evidence>
<feature type="signal peptide" evidence="9">
    <location>
        <begin position="1"/>
        <end position="18"/>
    </location>
</feature>
<keyword evidence="6 8" id="KW-0720">Serine protease</keyword>
<dbReference type="Pfam" id="PF00089">
    <property type="entry name" value="Trypsin"/>
    <property type="match status" value="1"/>
</dbReference>
<dbReference type="InterPro" id="IPR018114">
    <property type="entry name" value="TRYPSIN_HIS"/>
</dbReference>
<evidence type="ECO:0000256" key="5">
    <source>
        <dbReference type="ARBA" id="ARBA00022801"/>
    </source>
</evidence>
<dbReference type="PRINTS" id="PR00722">
    <property type="entry name" value="CHYMOTRYPSIN"/>
</dbReference>
<dbReference type="InterPro" id="IPR001254">
    <property type="entry name" value="Trypsin_dom"/>
</dbReference>
<dbReference type="InterPro" id="IPR009003">
    <property type="entry name" value="Peptidase_S1_PA"/>
</dbReference>
<dbReference type="GO" id="GO:0005576">
    <property type="term" value="C:extracellular region"/>
    <property type="evidence" value="ECO:0007669"/>
    <property type="project" value="UniProtKB-SubCell"/>
</dbReference>
<dbReference type="GO" id="GO:0004175">
    <property type="term" value="F:endopeptidase activity"/>
    <property type="evidence" value="ECO:0007669"/>
    <property type="project" value="UniProtKB-ARBA"/>
</dbReference>
<dbReference type="SMART" id="SM00020">
    <property type="entry name" value="Tryp_SPc"/>
    <property type="match status" value="1"/>
</dbReference>
<gene>
    <name evidence="11" type="ORF">HHI36_018875</name>
</gene>
<evidence type="ECO:0000256" key="4">
    <source>
        <dbReference type="ARBA" id="ARBA00022670"/>
    </source>
</evidence>
<dbReference type="PROSITE" id="PS00135">
    <property type="entry name" value="TRYPSIN_SER"/>
    <property type="match status" value="1"/>
</dbReference>
<evidence type="ECO:0000256" key="2">
    <source>
        <dbReference type="ARBA" id="ARBA00007664"/>
    </source>
</evidence>
<dbReference type="SUPFAM" id="SSF50494">
    <property type="entry name" value="Trypsin-like serine proteases"/>
    <property type="match status" value="1"/>
</dbReference>